<gene>
    <name evidence="1" type="ORF">pdam_00014036</name>
</gene>
<sequence>MKENGAERVCGDKIGVQKLDAEQAMKMDAFHSQYFQVIREQAVFYKSCNLIGSESGQYSSHLARSQQVVDCLLKNHPLGVGDYPLVGRTLWLVDCPLEGSPLGEGNTLWVVDCLLKDHPLRVGDYPLVGNTLGVVDCPLGGGFLVKVDCPLLRNTLGVVDCPFVRSTVGEDCSLEDHPLVLRECLLLRDHSEVVDSVLGRHSVKVPKNLNGERERVIHQDILRKKCERHTRVKKGEGERAQKLRAPELLSEVVYRRIARRYTALAVMR</sequence>
<comment type="caution">
    <text evidence="1">The sequence shown here is derived from an EMBL/GenBank/DDBJ whole genome shotgun (WGS) entry which is preliminary data.</text>
</comment>
<name>A0A3M6TUM9_POCDA</name>
<accession>A0A3M6TUM9</accession>
<organism evidence="1 2">
    <name type="scientific">Pocillopora damicornis</name>
    <name type="common">Cauliflower coral</name>
    <name type="synonym">Millepora damicornis</name>
    <dbReference type="NCBI Taxonomy" id="46731"/>
    <lineage>
        <taxon>Eukaryota</taxon>
        <taxon>Metazoa</taxon>
        <taxon>Cnidaria</taxon>
        <taxon>Anthozoa</taxon>
        <taxon>Hexacorallia</taxon>
        <taxon>Scleractinia</taxon>
        <taxon>Astrocoeniina</taxon>
        <taxon>Pocilloporidae</taxon>
        <taxon>Pocillopora</taxon>
    </lineage>
</organism>
<evidence type="ECO:0000313" key="1">
    <source>
        <dbReference type="EMBL" id="RMX45112.1"/>
    </source>
</evidence>
<keyword evidence="2" id="KW-1185">Reference proteome</keyword>
<dbReference type="EMBL" id="RCHS01002885">
    <property type="protein sequence ID" value="RMX45112.1"/>
    <property type="molecule type" value="Genomic_DNA"/>
</dbReference>
<dbReference type="AlphaFoldDB" id="A0A3M6TUM9"/>
<dbReference type="Proteomes" id="UP000275408">
    <property type="component" value="Unassembled WGS sequence"/>
</dbReference>
<reference evidence="1 2" key="1">
    <citation type="journal article" date="2018" name="Sci. Rep.">
        <title>Comparative analysis of the Pocillopora damicornis genome highlights role of immune system in coral evolution.</title>
        <authorList>
            <person name="Cunning R."/>
            <person name="Bay R.A."/>
            <person name="Gillette P."/>
            <person name="Baker A.C."/>
            <person name="Traylor-Knowles N."/>
        </authorList>
    </citation>
    <scope>NUCLEOTIDE SEQUENCE [LARGE SCALE GENOMIC DNA]</scope>
    <source>
        <strain evidence="1">RSMAS</strain>
        <tissue evidence="1">Whole animal</tissue>
    </source>
</reference>
<proteinExistence type="predicted"/>
<protein>
    <submittedName>
        <fullName evidence="1">Uncharacterized protein</fullName>
    </submittedName>
</protein>
<dbReference type="STRING" id="46731.A0A3M6TUM9"/>
<evidence type="ECO:0000313" key="2">
    <source>
        <dbReference type="Proteomes" id="UP000275408"/>
    </source>
</evidence>